<evidence type="ECO:0000313" key="2">
    <source>
        <dbReference type="Proteomes" id="UP000030686"/>
    </source>
</evidence>
<sequence>MVPKDLLHKCIVGFYRSLSQPDGLA</sequence>
<accession>W6Q7I6</accession>
<gene>
    <name evidence="1" type="ORF">PROQFM164_S02g002844</name>
</gene>
<protein>
    <submittedName>
        <fullName evidence="1">Genomic scaffold, ProqFM164S02</fullName>
    </submittedName>
</protein>
<reference evidence="1" key="1">
    <citation type="journal article" date="2014" name="Nat. Commun.">
        <title>Multiple recent horizontal transfers of a large genomic region in cheese making fungi.</title>
        <authorList>
            <person name="Cheeseman K."/>
            <person name="Ropars J."/>
            <person name="Renault P."/>
            <person name="Dupont J."/>
            <person name="Gouzy J."/>
            <person name="Branca A."/>
            <person name="Abraham A.L."/>
            <person name="Ceppi M."/>
            <person name="Conseiller E."/>
            <person name="Debuchy R."/>
            <person name="Malagnac F."/>
            <person name="Goarin A."/>
            <person name="Silar P."/>
            <person name="Lacoste S."/>
            <person name="Sallet E."/>
            <person name="Bensimon A."/>
            <person name="Giraud T."/>
            <person name="Brygoo Y."/>
        </authorList>
    </citation>
    <scope>NUCLEOTIDE SEQUENCE [LARGE SCALE GENOMIC DNA]</scope>
    <source>
        <strain evidence="1">FM164</strain>
    </source>
</reference>
<dbReference type="AlphaFoldDB" id="W6Q7I6"/>
<dbReference type="Proteomes" id="UP000030686">
    <property type="component" value="Unassembled WGS sequence"/>
</dbReference>
<keyword evidence="2" id="KW-1185">Reference proteome</keyword>
<name>W6Q7I6_PENRF</name>
<proteinExistence type="predicted"/>
<evidence type="ECO:0000313" key="1">
    <source>
        <dbReference type="EMBL" id="CDM32693.1"/>
    </source>
</evidence>
<organism evidence="1 2">
    <name type="scientific">Penicillium roqueforti (strain FM164)</name>
    <dbReference type="NCBI Taxonomy" id="1365484"/>
    <lineage>
        <taxon>Eukaryota</taxon>
        <taxon>Fungi</taxon>
        <taxon>Dikarya</taxon>
        <taxon>Ascomycota</taxon>
        <taxon>Pezizomycotina</taxon>
        <taxon>Eurotiomycetes</taxon>
        <taxon>Eurotiomycetidae</taxon>
        <taxon>Eurotiales</taxon>
        <taxon>Aspergillaceae</taxon>
        <taxon>Penicillium</taxon>
    </lineage>
</organism>
<dbReference type="EMBL" id="HG792016">
    <property type="protein sequence ID" value="CDM32693.1"/>
    <property type="molecule type" value="Genomic_DNA"/>
</dbReference>